<name>A0A7K3LKB9_9ACTN</name>
<reference evidence="2 3" key="1">
    <citation type="submission" date="2020-01" db="EMBL/GenBank/DDBJ databases">
        <title>Investigation of new actinobacteria for the biodesulphurisation of diesel fuel.</title>
        <authorList>
            <person name="Athi Narayanan S.M."/>
        </authorList>
    </citation>
    <scope>NUCLEOTIDE SEQUENCE [LARGE SCALE GENOMIC DNA]</scope>
    <source>
        <strain evidence="2 3">213E</strain>
    </source>
</reference>
<feature type="signal peptide" evidence="1">
    <location>
        <begin position="1"/>
        <end position="35"/>
    </location>
</feature>
<evidence type="ECO:0000313" key="3">
    <source>
        <dbReference type="Proteomes" id="UP000466307"/>
    </source>
</evidence>
<accession>A0A7K3LKB9</accession>
<evidence type="ECO:0008006" key="4">
    <source>
        <dbReference type="Google" id="ProtNLM"/>
    </source>
</evidence>
<dbReference type="RefSeq" id="WP_157079525.1">
    <property type="nucleotide sequence ID" value="NZ_JAADZU010000005.1"/>
</dbReference>
<comment type="caution">
    <text evidence="2">The sequence shown here is derived from an EMBL/GenBank/DDBJ whole genome shotgun (WGS) entry which is preliminary data.</text>
</comment>
<protein>
    <recommendedName>
        <fullName evidence="4">DUF3558 domain-containing protein</fullName>
    </recommendedName>
</protein>
<evidence type="ECO:0000313" key="2">
    <source>
        <dbReference type="EMBL" id="NDK88511.1"/>
    </source>
</evidence>
<dbReference type="AlphaFoldDB" id="A0A7K3LKB9"/>
<dbReference type="EMBL" id="JAADZU010000005">
    <property type="protein sequence ID" value="NDK88511.1"/>
    <property type="molecule type" value="Genomic_DNA"/>
</dbReference>
<dbReference type="Proteomes" id="UP000466307">
    <property type="component" value="Unassembled WGS sequence"/>
</dbReference>
<proteinExistence type="predicted"/>
<feature type="chain" id="PRO_5029762509" description="DUF3558 domain-containing protein" evidence="1">
    <location>
        <begin position="36"/>
        <end position="150"/>
    </location>
</feature>
<sequence length="150" mass="15972">MTVISSRHPADRTRAHLRRAVAGCLIALGALGASACSSPSEERAVETALRSNQVDPATLDQLADAIAEAGRPVTGRKDATTQLCPEAGCTLALTTDQFTLMKFPTTGRAELWAGENLDAFQLLDITMSFPANTPQEQQESYETALHTALS</sequence>
<evidence type="ECO:0000256" key="1">
    <source>
        <dbReference type="SAM" id="SignalP"/>
    </source>
</evidence>
<gene>
    <name evidence="2" type="ORF">GYA93_02780</name>
</gene>
<keyword evidence="1" id="KW-0732">Signal</keyword>
<keyword evidence="3" id="KW-1185">Reference proteome</keyword>
<organism evidence="2 3">
    <name type="scientific">Gordonia desulfuricans</name>
    <dbReference type="NCBI Taxonomy" id="89051"/>
    <lineage>
        <taxon>Bacteria</taxon>
        <taxon>Bacillati</taxon>
        <taxon>Actinomycetota</taxon>
        <taxon>Actinomycetes</taxon>
        <taxon>Mycobacteriales</taxon>
        <taxon>Gordoniaceae</taxon>
        <taxon>Gordonia</taxon>
    </lineage>
</organism>